<comment type="caution">
    <text evidence="4">The sequence shown here is derived from an EMBL/GenBank/DDBJ whole genome shotgun (WGS) entry which is preliminary data.</text>
</comment>
<gene>
    <name evidence="4" type="ORF">FC770_15205</name>
</gene>
<dbReference type="Gene3D" id="3.60.10.10">
    <property type="entry name" value="Endonuclease/exonuclease/phosphatase"/>
    <property type="match status" value="1"/>
</dbReference>
<feature type="domain" description="Endonuclease/exonuclease/phosphatase" evidence="3">
    <location>
        <begin position="133"/>
        <end position="364"/>
    </location>
</feature>
<evidence type="ECO:0000259" key="3">
    <source>
        <dbReference type="Pfam" id="PF03372"/>
    </source>
</evidence>
<evidence type="ECO:0000313" key="4">
    <source>
        <dbReference type="EMBL" id="TKI60847.1"/>
    </source>
</evidence>
<keyword evidence="2" id="KW-0812">Transmembrane</keyword>
<organism evidence="4 5">
    <name type="scientific">Nocardioides jishulii</name>
    <dbReference type="NCBI Taxonomy" id="2575440"/>
    <lineage>
        <taxon>Bacteria</taxon>
        <taxon>Bacillati</taxon>
        <taxon>Actinomycetota</taxon>
        <taxon>Actinomycetes</taxon>
        <taxon>Propionibacteriales</taxon>
        <taxon>Nocardioidaceae</taxon>
        <taxon>Nocardioides</taxon>
    </lineage>
</organism>
<dbReference type="RefSeq" id="WP_137067153.1">
    <property type="nucleotide sequence ID" value="NZ_CP040748.1"/>
</dbReference>
<keyword evidence="2" id="KW-1133">Transmembrane helix</keyword>
<dbReference type="AlphaFoldDB" id="A0A4U2YIB7"/>
<dbReference type="InterPro" id="IPR036691">
    <property type="entry name" value="Endo/exonu/phosph_ase_sf"/>
</dbReference>
<keyword evidence="5" id="KW-1185">Reference proteome</keyword>
<dbReference type="OrthoDB" id="3763091at2"/>
<feature type="transmembrane region" description="Helical" evidence="2">
    <location>
        <begin position="32"/>
        <end position="57"/>
    </location>
</feature>
<accession>A0A4U2YIB7</accession>
<proteinExistence type="predicted"/>
<dbReference type="Proteomes" id="UP000307808">
    <property type="component" value="Unassembled WGS sequence"/>
</dbReference>
<dbReference type="GO" id="GO:0003824">
    <property type="term" value="F:catalytic activity"/>
    <property type="evidence" value="ECO:0007669"/>
    <property type="project" value="InterPro"/>
</dbReference>
<keyword evidence="2" id="KW-0472">Membrane</keyword>
<protein>
    <recommendedName>
        <fullName evidence="3">Endonuclease/exonuclease/phosphatase domain-containing protein</fullName>
    </recommendedName>
</protein>
<evidence type="ECO:0000313" key="5">
    <source>
        <dbReference type="Proteomes" id="UP000307808"/>
    </source>
</evidence>
<dbReference type="Pfam" id="PF03372">
    <property type="entry name" value="Exo_endo_phos"/>
    <property type="match status" value="1"/>
</dbReference>
<evidence type="ECO:0000256" key="2">
    <source>
        <dbReference type="SAM" id="Phobius"/>
    </source>
</evidence>
<feature type="region of interest" description="Disordered" evidence="1">
    <location>
        <begin position="1"/>
        <end position="26"/>
    </location>
</feature>
<name>A0A4U2YIB7_9ACTN</name>
<sequence>MTGRQQAGAGSARHRATEPSARRDPARRTHVWGVRLVVVGLVAGLATVLATAVLPLITSPEGREASVSAGVVTRRTDNTQVDVNTPADLREATPTPTRALGPPGLKVLDRRFREQNMVRVDKKALQPFDFRVASFNVLGASHTQGKGARKGYAGFASRTPGAVALIEAHRASVVGLQEFQHPQARQLAALRGSSWGVYPGLQLGEALSQNSIAWRTDTWTLVEGRTIGIPYFGGRPVQMPYVLLRHRDSGRGVWFGNFHNPADIGGNHAGWRAAAVRIEADLANRLEADGTPVVMTGDFNDRAEFACPFSARSGMHSPDGAATVNGACRTPSRMSVDWIFGSATLQWSDYVQDWSSRDRRLSDHPIIVGTATVPSVHDASKCQRAKARAGMQIYCPRP</sequence>
<reference evidence="4 5" key="1">
    <citation type="submission" date="2019-04" db="EMBL/GenBank/DDBJ databases">
        <authorList>
            <person name="Dong K."/>
        </authorList>
    </citation>
    <scope>NUCLEOTIDE SEQUENCE [LARGE SCALE GENOMIC DNA]</scope>
    <source>
        <strain evidence="5">dk3543</strain>
    </source>
</reference>
<dbReference type="SUPFAM" id="SSF56219">
    <property type="entry name" value="DNase I-like"/>
    <property type="match status" value="1"/>
</dbReference>
<dbReference type="EMBL" id="SZPY01000004">
    <property type="protein sequence ID" value="TKI60847.1"/>
    <property type="molecule type" value="Genomic_DNA"/>
</dbReference>
<dbReference type="InterPro" id="IPR005135">
    <property type="entry name" value="Endo/exonuclease/phosphatase"/>
</dbReference>
<evidence type="ECO:0000256" key="1">
    <source>
        <dbReference type="SAM" id="MobiDB-lite"/>
    </source>
</evidence>
<feature type="compositionally biased region" description="Basic and acidic residues" evidence="1">
    <location>
        <begin position="15"/>
        <end position="26"/>
    </location>
</feature>